<name>A0ABR7JL23_9FIRM</name>
<dbReference type="InterPro" id="IPR040680">
    <property type="entry name" value="DUF5643"/>
</dbReference>
<evidence type="ECO:0000313" key="3">
    <source>
        <dbReference type="EMBL" id="MBC5995301.1"/>
    </source>
</evidence>
<evidence type="ECO:0000256" key="1">
    <source>
        <dbReference type="SAM" id="Phobius"/>
    </source>
</evidence>
<keyword evidence="1" id="KW-1133">Transmembrane helix</keyword>
<feature type="transmembrane region" description="Helical" evidence="1">
    <location>
        <begin position="46"/>
        <end position="63"/>
    </location>
</feature>
<keyword evidence="1" id="KW-0812">Transmembrane</keyword>
<accession>A0ABR7JL23</accession>
<evidence type="ECO:0000259" key="2">
    <source>
        <dbReference type="Pfam" id="PF18705"/>
    </source>
</evidence>
<organism evidence="3 4">
    <name type="scientific">Romboutsia faecis</name>
    <dbReference type="NCBI Taxonomy" id="2764597"/>
    <lineage>
        <taxon>Bacteria</taxon>
        <taxon>Bacillati</taxon>
        <taxon>Bacillota</taxon>
        <taxon>Clostridia</taxon>
        <taxon>Peptostreptococcales</taxon>
        <taxon>Peptostreptococcaceae</taxon>
        <taxon>Romboutsia</taxon>
    </lineage>
</organism>
<evidence type="ECO:0000313" key="4">
    <source>
        <dbReference type="Proteomes" id="UP000609849"/>
    </source>
</evidence>
<feature type="domain" description="DUF5643" evidence="2">
    <location>
        <begin position="214"/>
        <end position="321"/>
    </location>
</feature>
<dbReference type="RefSeq" id="WP_153971489.1">
    <property type="nucleotide sequence ID" value="NZ_JACRWE010000001.1"/>
</dbReference>
<sequence length="423" mass="48251">MKIDDKEIDKLLYGFQGDDIDIPSELDLKLNNKLEEIKPKGNKNKIIAVVASILLLSISYTTIPSFKSFANQIFSYLFSDIGIENAINNGYEVIESQDINIGSYNMTIENIYIDNLRLGFDIKINNSEKINEQTSLDLGVNHESFDGGVSMEYAWFTNDNNYKSNVSVMGDGITNLYNQKPDKIELILELWENGDKLIGTSNVTFNIPKEVYDNKTVDINKNINDDKLNLTIKKLEISPTMMYLITSGICDGNDVSGLYNFKVVSDQGNIFKDNLGISGLGGANEFKQTIVPSMYYDKSKKFKLKADGVLVFCNEELEIKLDDTYPKKEKYFGNELIIKEVIYKNGNLEVKMIENENIDHLSSGMLDGKECSSSGVYQYDEESNSRVYTHFFENIEEKNVYKFRPNLIMKYKIPIEIDLKYNN</sequence>
<keyword evidence="1" id="KW-0472">Membrane</keyword>
<dbReference type="Proteomes" id="UP000609849">
    <property type="component" value="Unassembled WGS sequence"/>
</dbReference>
<dbReference type="EMBL" id="JACRWE010000001">
    <property type="protein sequence ID" value="MBC5995301.1"/>
    <property type="molecule type" value="Genomic_DNA"/>
</dbReference>
<gene>
    <name evidence="3" type="ORF">H8923_00890</name>
</gene>
<protein>
    <submittedName>
        <fullName evidence="3">DUF4179 domain-containing protein</fullName>
    </submittedName>
</protein>
<comment type="caution">
    <text evidence="3">The sequence shown here is derived from an EMBL/GenBank/DDBJ whole genome shotgun (WGS) entry which is preliminary data.</text>
</comment>
<keyword evidence="4" id="KW-1185">Reference proteome</keyword>
<reference evidence="3 4" key="1">
    <citation type="submission" date="2020-08" db="EMBL/GenBank/DDBJ databases">
        <authorList>
            <person name="Liu C."/>
            <person name="Sun Q."/>
        </authorList>
    </citation>
    <scope>NUCLEOTIDE SEQUENCE [LARGE SCALE GENOMIC DNA]</scope>
    <source>
        <strain evidence="3 4">NSJ-18</strain>
    </source>
</reference>
<dbReference type="Pfam" id="PF18705">
    <property type="entry name" value="DUF5643"/>
    <property type="match status" value="1"/>
</dbReference>
<proteinExistence type="predicted"/>